<dbReference type="Proteomes" id="UP001341281">
    <property type="component" value="Chromosome 01"/>
</dbReference>
<dbReference type="EMBL" id="CP144745">
    <property type="protein sequence ID" value="WVZ53094.1"/>
    <property type="molecule type" value="Genomic_DNA"/>
</dbReference>
<proteinExistence type="predicted"/>
<accession>A0AAQ3PPB1</accession>
<name>A0AAQ3PPB1_PASNO</name>
<evidence type="ECO:0000313" key="2">
    <source>
        <dbReference type="Proteomes" id="UP001341281"/>
    </source>
</evidence>
<protein>
    <submittedName>
        <fullName evidence="1">Uncharacterized protein</fullName>
    </submittedName>
</protein>
<evidence type="ECO:0000313" key="1">
    <source>
        <dbReference type="EMBL" id="WVZ53094.1"/>
    </source>
</evidence>
<keyword evidence="2" id="KW-1185">Reference proteome</keyword>
<organism evidence="1 2">
    <name type="scientific">Paspalum notatum var. saurae</name>
    <dbReference type="NCBI Taxonomy" id="547442"/>
    <lineage>
        <taxon>Eukaryota</taxon>
        <taxon>Viridiplantae</taxon>
        <taxon>Streptophyta</taxon>
        <taxon>Embryophyta</taxon>
        <taxon>Tracheophyta</taxon>
        <taxon>Spermatophyta</taxon>
        <taxon>Magnoliopsida</taxon>
        <taxon>Liliopsida</taxon>
        <taxon>Poales</taxon>
        <taxon>Poaceae</taxon>
        <taxon>PACMAD clade</taxon>
        <taxon>Panicoideae</taxon>
        <taxon>Andropogonodae</taxon>
        <taxon>Paspaleae</taxon>
        <taxon>Paspalinae</taxon>
        <taxon>Paspalum</taxon>
    </lineage>
</organism>
<dbReference type="AlphaFoldDB" id="A0AAQ3PPB1"/>
<sequence>MPLQPGFLGLHARLPMASAAGSPASQVSIASAPGSPCSRLPMATTTQSVSLAAKREGPCCCCTLGSKPGSPCMGKLTIE</sequence>
<reference evidence="1 2" key="1">
    <citation type="submission" date="2024-02" db="EMBL/GenBank/DDBJ databases">
        <title>High-quality chromosome-scale genome assembly of Pensacola bahiagrass (Paspalum notatum Flugge var. saurae).</title>
        <authorList>
            <person name="Vega J.M."/>
            <person name="Podio M."/>
            <person name="Orjuela J."/>
            <person name="Siena L.A."/>
            <person name="Pessino S.C."/>
            <person name="Combes M.C."/>
            <person name="Mariac C."/>
            <person name="Albertini E."/>
            <person name="Pupilli F."/>
            <person name="Ortiz J.P.A."/>
            <person name="Leblanc O."/>
        </authorList>
    </citation>
    <scope>NUCLEOTIDE SEQUENCE [LARGE SCALE GENOMIC DNA]</scope>
    <source>
        <strain evidence="1">R1</strain>
        <tissue evidence="1">Leaf</tissue>
    </source>
</reference>
<gene>
    <name evidence="1" type="ORF">U9M48_004080</name>
</gene>